<organism evidence="4 5">
    <name type="scientific">Enterococcus phage dArtagnan</name>
    <dbReference type="NCBI Taxonomy" id="2795667"/>
    <lineage>
        <taxon>Viruses</taxon>
        <taxon>Duplodnaviria</taxon>
        <taxon>Heunggongvirae</taxon>
        <taxon>Uroviricota</taxon>
        <taxon>Caudoviricetes</taxon>
        <taxon>Aramisvirus</taxon>
        <taxon>Aramisvirus dArtagnan</taxon>
    </lineage>
</organism>
<keyword evidence="5" id="KW-1185">Reference proteome</keyword>
<dbReference type="InterPro" id="IPR010902">
    <property type="entry name" value="NUMOD4"/>
</dbReference>
<evidence type="ECO:0000259" key="3">
    <source>
        <dbReference type="Pfam" id="PF22083"/>
    </source>
</evidence>
<dbReference type="Pfam" id="PF13392">
    <property type="entry name" value="HNH_3"/>
    <property type="match status" value="1"/>
</dbReference>
<feature type="domain" description="NUMOD4" evidence="1">
    <location>
        <begin position="3"/>
        <end position="46"/>
    </location>
</feature>
<keyword evidence="4" id="KW-0540">Nuclease</keyword>
<dbReference type="SUPFAM" id="SSF64496">
    <property type="entry name" value="DNA-binding domain of intron-encoded endonucleases"/>
    <property type="match status" value="1"/>
</dbReference>
<protein>
    <submittedName>
        <fullName evidence="4">HNH endonuclease</fullName>
    </submittedName>
</protein>
<dbReference type="InterPro" id="IPR054307">
    <property type="entry name" value="I-HmuI_NUMOD-like"/>
</dbReference>
<gene>
    <name evidence="4" type="ORF">DAR_45</name>
</gene>
<dbReference type="SMART" id="SM00497">
    <property type="entry name" value="IENR1"/>
    <property type="match status" value="1"/>
</dbReference>
<evidence type="ECO:0000259" key="1">
    <source>
        <dbReference type="Pfam" id="PF07463"/>
    </source>
</evidence>
<dbReference type="InterPro" id="IPR003647">
    <property type="entry name" value="Intron_nuc_1_rpt"/>
</dbReference>
<accession>A0A8D6XUP3</accession>
<dbReference type="Pfam" id="PF22083">
    <property type="entry name" value="I-HmuI_NUMOD-like"/>
    <property type="match status" value="1"/>
</dbReference>
<dbReference type="GO" id="GO:0004519">
    <property type="term" value="F:endonuclease activity"/>
    <property type="evidence" value="ECO:0007669"/>
    <property type="project" value="UniProtKB-KW"/>
</dbReference>
<keyword evidence="4" id="KW-0378">Hydrolase</keyword>
<reference evidence="4" key="1">
    <citation type="submission" date="2023-02" db="EMBL/GenBank/DDBJ databases">
        <authorList>
            <person name="Petit M.-A."/>
            <person name="Lossouarn J."/>
        </authorList>
    </citation>
    <scope>NUCLEOTIDE SEQUENCE</scope>
</reference>
<dbReference type="SUPFAM" id="SSF54060">
    <property type="entry name" value="His-Me finger endonucleases"/>
    <property type="match status" value="1"/>
</dbReference>
<keyword evidence="4" id="KW-0255">Endonuclease</keyword>
<dbReference type="Proteomes" id="UP000683107">
    <property type="component" value="Chromosome"/>
</dbReference>
<dbReference type="InterPro" id="IPR044925">
    <property type="entry name" value="His-Me_finger_sf"/>
</dbReference>
<feature type="domain" description="DNA endonuclease I-HmuI-like NUMOD-like" evidence="3">
    <location>
        <begin position="112"/>
        <end position="158"/>
    </location>
</feature>
<feature type="domain" description="HNH nuclease" evidence="2">
    <location>
        <begin position="55"/>
        <end position="98"/>
    </location>
</feature>
<dbReference type="GO" id="GO:0016788">
    <property type="term" value="F:hydrolase activity, acting on ester bonds"/>
    <property type="evidence" value="ECO:0007669"/>
    <property type="project" value="InterPro"/>
</dbReference>
<proteinExistence type="predicted"/>
<evidence type="ECO:0000259" key="2">
    <source>
        <dbReference type="Pfam" id="PF13392"/>
    </source>
</evidence>
<evidence type="ECO:0000313" key="4">
    <source>
        <dbReference type="EMBL" id="CAD7767789.1"/>
    </source>
</evidence>
<dbReference type="Gene3D" id="3.90.75.20">
    <property type="match status" value="1"/>
</dbReference>
<dbReference type="EMBL" id="LR991625">
    <property type="protein sequence ID" value="CAD7767789.1"/>
    <property type="molecule type" value="Genomic_DNA"/>
</dbReference>
<dbReference type="InterPro" id="IPR003615">
    <property type="entry name" value="HNH_nuc"/>
</dbReference>
<dbReference type="Pfam" id="PF07463">
    <property type="entry name" value="NUMOD4"/>
    <property type="match status" value="1"/>
</dbReference>
<evidence type="ECO:0000313" key="5">
    <source>
        <dbReference type="Proteomes" id="UP000683107"/>
    </source>
</evidence>
<sequence>MEEIWKDVKGYEGFYQVSNLGRVRNVKYNRLLKLVCLLGYMTVNLSKNNHVIKKRVHRLVAEAFIPNPENKPTVNHIDEDKTNNKVANLEWATIQENNTHGSRVQKTSKAVKAIDIATGEYNIYCSQSQCGRELGLNSSNINRALKGGLRQVGGYVFEYA</sequence>
<name>A0A8D6XUP3_9CAUD</name>